<dbReference type="EMBL" id="FOYM01000030">
    <property type="protein sequence ID" value="SFR14216.1"/>
    <property type="molecule type" value="Genomic_DNA"/>
</dbReference>
<gene>
    <name evidence="1" type="ORF">SAMN05660706_13031</name>
</gene>
<dbReference type="RefSeq" id="WP_092486385.1">
    <property type="nucleotide sequence ID" value="NZ_FOYM01000030.1"/>
</dbReference>
<evidence type="ECO:0000313" key="2">
    <source>
        <dbReference type="Proteomes" id="UP000199584"/>
    </source>
</evidence>
<name>A0A1I6E928_9FIRM</name>
<accession>A0A1I6E928</accession>
<protein>
    <submittedName>
        <fullName evidence="1">Uncharacterized protein</fullName>
    </submittedName>
</protein>
<keyword evidence="2" id="KW-1185">Reference proteome</keyword>
<dbReference type="AlphaFoldDB" id="A0A1I6E928"/>
<dbReference type="Proteomes" id="UP000199584">
    <property type="component" value="Unassembled WGS sequence"/>
</dbReference>
<reference evidence="2" key="1">
    <citation type="submission" date="2016-10" db="EMBL/GenBank/DDBJ databases">
        <authorList>
            <person name="Varghese N."/>
            <person name="Submissions S."/>
        </authorList>
    </citation>
    <scope>NUCLEOTIDE SEQUENCE [LARGE SCALE GENOMIC DNA]</scope>
    <source>
        <strain evidence="2">DSM 3669</strain>
    </source>
</reference>
<organism evidence="1 2">
    <name type="scientific">Desulfoscipio geothermicus DSM 3669</name>
    <dbReference type="NCBI Taxonomy" id="1121426"/>
    <lineage>
        <taxon>Bacteria</taxon>
        <taxon>Bacillati</taxon>
        <taxon>Bacillota</taxon>
        <taxon>Clostridia</taxon>
        <taxon>Eubacteriales</taxon>
        <taxon>Desulfallaceae</taxon>
        <taxon>Desulfoscipio</taxon>
    </lineage>
</organism>
<evidence type="ECO:0000313" key="1">
    <source>
        <dbReference type="EMBL" id="SFR14216.1"/>
    </source>
</evidence>
<proteinExistence type="predicted"/>
<dbReference type="OrthoDB" id="9928403at2"/>
<sequence>MPRPFIAMFASPVEQECINLKYDYGKDISVTGDNQPIISVNYPCNELLTKTEVQREDDDDAFDFLTKTKVEREDDDDYF</sequence>
<dbReference type="STRING" id="39060.SAMN05660706_13031"/>